<evidence type="ECO:0000256" key="6">
    <source>
        <dbReference type="RuleBase" id="RU000320"/>
    </source>
</evidence>
<feature type="transmembrane region" description="Helical" evidence="7">
    <location>
        <begin position="32"/>
        <end position="53"/>
    </location>
</feature>
<organism evidence="10">
    <name type="scientific">Paenibacillus sp. BIHB 4019</name>
    <dbReference type="NCBI Taxonomy" id="1870819"/>
    <lineage>
        <taxon>Bacteria</taxon>
        <taxon>Bacillati</taxon>
        <taxon>Bacillota</taxon>
        <taxon>Bacilli</taxon>
        <taxon>Bacillales</taxon>
        <taxon>Paenibacillaceae</taxon>
        <taxon>Paenibacillus</taxon>
    </lineage>
</organism>
<dbReference type="RefSeq" id="WP_099518198.1">
    <property type="nucleotide sequence ID" value="NZ_CP016808.1"/>
</dbReference>
<evidence type="ECO:0000256" key="4">
    <source>
        <dbReference type="ARBA" id="ARBA00022989"/>
    </source>
</evidence>
<comment type="subcellular location">
    <subcellularLocation>
        <location evidence="1">Cell membrane</location>
        <topology evidence="1">Multi-pass membrane protein</topology>
    </subcellularLocation>
    <subcellularLocation>
        <location evidence="6">Membrane</location>
        <topology evidence="6">Multi-pass membrane protein</topology>
    </subcellularLocation>
</comment>
<dbReference type="GO" id="GO:0003954">
    <property type="term" value="F:NADH dehydrogenase activity"/>
    <property type="evidence" value="ECO:0007669"/>
    <property type="project" value="TreeGrafter"/>
</dbReference>
<feature type="transmembrane region" description="Helical" evidence="7">
    <location>
        <begin position="141"/>
        <end position="161"/>
    </location>
</feature>
<accession>A0A1B2DGT3</accession>
<feature type="transmembrane region" description="Helical" evidence="7">
    <location>
        <begin position="214"/>
        <end position="244"/>
    </location>
</feature>
<keyword evidence="5 7" id="KW-0472">Membrane</keyword>
<comment type="similarity">
    <text evidence="2">Belongs to the CPA3 antiporters (TC 2.A.63) subunit A family.</text>
</comment>
<feature type="transmembrane region" description="Helical" evidence="7">
    <location>
        <begin position="286"/>
        <end position="304"/>
    </location>
</feature>
<dbReference type="Pfam" id="PF00662">
    <property type="entry name" value="Proton_antipo_N"/>
    <property type="match status" value="1"/>
</dbReference>
<feature type="transmembrane region" description="Helical" evidence="7">
    <location>
        <begin position="6"/>
        <end position="25"/>
    </location>
</feature>
<dbReference type="PANTHER" id="PTHR42829">
    <property type="entry name" value="NADH-UBIQUINONE OXIDOREDUCTASE CHAIN 5"/>
    <property type="match status" value="1"/>
</dbReference>
<feature type="transmembrane region" description="Helical" evidence="7">
    <location>
        <begin position="413"/>
        <end position="438"/>
    </location>
</feature>
<dbReference type="GO" id="GO:0042773">
    <property type="term" value="P:ATP synthesis coupled electron transport"/>
    <property type="evidence" value="ECO:0007669"/>
    <property type="project" value="InterPro"/>
</dbReference>
<sequence length="621" mass="66559">MQMYAEAAFLIPLLPLASFLILLALGRGSHSAGAWVGTGGAAASLLLSLLVWIERFRYRAVDYNDSFNWISIDRLTLRIGFEVTNMSALLLVGVSLLSMLVHIYAAGYMKKDERLTVFYSYMSLFTFSLLALTLADNVLAFYLFWELASVSLFLLFGFWYAKSAARAAAKKAFIMMRLASAGLLLATLMLFWFMPEHALDFAAIHNVFEGQSGAIAKNITALIASLLLLAAAGMAAQFPLYAWLRSVEQAPAPASALLQGAGMMAGALLLSKTTEIFQSAPAVTDAALYIGAATAVYAAARALMERNVNKILIYSTISQLGIVQLSLALGAATSSMLYVLVHAICKTLLVLAAGQLLKAVGTADIGSMGGLRKHMPLAAWTFFIGGVALCGIPPLTGFWLQQSIWAEASERNLLWLAAIMLVLLLTAAYMSRMYFLIFEGKPRSTATAMLDQGHKRSRLMSYSIFALAAIVVLSSFFQLVWGSLPERWLDGEAAGAQGNMSLASMLAATAILLGGAWLGWLKNKREANATGTGPNQLKDASAGWAAGKASAIKQPFAAAGEALAAIEHAMGMPLQLAARLLYAIGRLAVSWSLRSTIRGMGLAIIFGLVITIIIMAAKGEW</sequence>
<feature type="transmembrane region" description="Helical" evidence="7">
    <location>
        <begin position="311"/>
        <end position="331"/>
    </location>
</feature>
<evidence type="ECO:0000256" key="1">
    <source>
        <dbReference type="ARBA" id="ARBA00004651"/>
    </source>
</evidence>
<dbReference type="PRINTS" id="PR01435">
    <property type="entry name" value="NPOXDRDTASE5"/>
</dbReference>
<dbReference type="InterPro" id="IPR001750">
    <property type="entry name" value="ND/Mrp_TM"/>
</dbReference>
<dbReference type="PANTHER" id="PTHR42829:SF2">
    <property type="entry name" value="NADH-UBIQUINONE OXIDOREDUCTASE CHAIN 5"/>
    <property type="match status" value="1"/>
</dbReference>
<evidence type="ECO:0000256" key="7">
    <source>
        <dbReference type="SAM" id="Phobius"/>
    </source>
</evidence>
<evidence type="ECO:0000256" key="5">
    <source>
        <dbReference type="ARBA" id="ARBA00023136"/>
    </source>
</evidence>
<dbReference type="GO" id="GO:0015990">
    <property type="term" value="P:electron transport coupled proton transport"/>
    <property type="evidence" value="ECO:0007669"/>
    <property type="project" value="TreeGrafter"/>
</dbReference>
<protein>
    <recommendedName>
        <fullName evidence="11">NADH-quinone oxidoreductase subunit L</fullName>
    </recommendedName>
</protein>
<gene>
    <name evidence="10" type="ORF">BBD42_10910</name>
</gene>
<feature type="transmembrane region" description="Helical" evidence="7">
    <location>
        <begin position="337"/>
        <end position="357"/>
    </location>
</feature>
<dbReference type="EMBL" id="CP016808">
    <property type="protein sequence ID" value="ANY66922.1"/>
    <property type="molecule type" value="Genomic_DNA"/>
</dbReference>
<feature type="transmembrane region" description="Helical" evidence="7">
    <location>
        <begin position="86"/>
        <end position="105"/>
    </location>
</feature>
<evidence type="ECO:0000256" key="3">
    <source>
        <dbReference type="ARBA" id="ARBA00022692"/>
    </source>
</evidence>
<dbReference type="Pfam" id="PF00361">
    <property type="entry name" value="Proton_antipo_M"/>
    <property type="match status" value="1"/>
</dbReference>
<dbReference type="GO" id="GO:0005886">
    <property type="term" value="C:plasma membrane"/>
    <property type="evidence" value="ECO:0007669"/>
    <property type="project" value="UniProtKB-SubCell"/>
</dbReference>
<keyword evidence="3 6" id="KW-0812">Transmembrane</keyword>
<dbReference type="InterPro" id="IPR001516">
    <property type="entry name" value="Proton_antipo_N"/>
</dbReference>
<evidence type="ECO:0000313" key="10">
    <source>
        <dbReference type="EMBL" id="ANY66922.1"/>
    </source>
</evidence>
<keyword evidence="4 7" id="KW-1133">Transmembrane helix</keyword>
<feature type="transmembrane region" description="Helical" evidence="7">
    <location>
        <begin position="117"/>
        <end position="135"/>
    </location>
</feature>
<reference evidence="10" key="1">
    <citation type="submission" date="2016-08" db="EMBL/GenBank/DDBJ databases">
        <title>Complete Genome Seqeunce of Paenibacillus sp. BIHB 4019 from tea rhizoplane.</title>
        <authorList>
            <person name="Thakur R."/>
            <person name="Swarnkar M.K."/>
            <person name="Gulati A."/>
        </authorList>
    </citation>
    <scope>NUCLEOTIDE SEQUENCE [LARGE SCALE GENOMIC DNA]</scope>
    <source>
        <strain evidence="10">BIHB4019</strain>
    </source>
</reference>
<feature type="transmembrane region" description="Helical" evidence="7">
    <location>
        <begin position="377"/>
        <end position="401"/>
    </location>
</feature>
<dbReference type="AlphaFoldDB" id="A0A1B2DGT3"/>
<feature type="transmembrane region" description="Helical" evidence="7">
    <location>
        <begin position="459"/>
        <end position="481"/>
    </location>
</feature>
<feature type="transmembrane region" description="Helical" evidence="7">
    <location>
        <begin position="599"/>
        <end position="617"/>
    </location>
</feature>
<feature type="domain" description="NADH:quinone oxidoreductase/Mrp antiporter transmembrane" evidence="8">
    <location>
        <begin position="135"/>
        <end position="422"/>
    </location>
</feature>
<dbReference type="PRINTS" id="PR01434">
    <property type="entry name" value="NADHDHGNASE5"/>
</dbReference>
<proteinExistence type="inferred from homology"/>
<dbReference type="InterPro" id="IPR003945">
    <property type="entry name" value="NU5C-like"/>
</dbReference>
<dbReference type="GO" id="GO:0008137">
    <property type="term" value="F:NADH dehydrogenase (ubiquinone) activity"/>
    <property type="evidence" value="ECO:0007669"/>
    <property type="project" value="InterPro"/>
</dbReference>
<evidence type="ECO:0000256" key="2">
    <source>
        <dbReference type="ARBA" id="ARBA00008483"/>
    </source>
</evidence>
<evidence type="ECO:0000259" key="8">
    <source>
        <dbReference type="Pfam" id="PF00361"/>
    </source>
</evidence>
<feature type="domain" description="NADH-Ubiquinone oxidoreductase (complex I) chain 5 N-terminal" evidence="9">
    <location>
        <begin position="69"/>
        <end position="119"/>
    </location>
</feature>
<name>A0A1B2DGT3_9BACL</name>
<evidence type="ECO:0008006" key="11">
    <source>
        <dbReference type="Google" id="ProtNLM"/>
    </source>
</evidence>
<feature type="transmembrane region" description="Helical" evidence="7">
    <location>
        <begin position="256"/>
        <end position="274"/>
    </location>
</feature>
<feature type="transmembrane region" description="Helical" evidence="7">
    <location>
        <begin position="173"/>
        <end position="194"/>
    </location>
</feature>
<evidence type="ECO:0000259" key="9">
    <source>
        <dbReference type="Pfam" id="PF00662"/>
    </source>
</evidence>
<feature type="transmembrane region" description="Helical" evidence="7">
    <location>
        <begin position="501"/>
        <end position="521"/>
    </location>
</feature>